<dbReference type="NCBIfam" id="TIGR00594">
    <property type="entry name" value="polc"/>
    <property type="match status" value="1"/>
</dbReference>
<feature type="region of interest" description="Disordered" evidence="13">
    <location>
        <begin position="95"/>
        <end position="114"/>
    </location>
</feature>
<evidence type="ECO:0000256" key="3">
    <source>
        <dbReference type="ARBA" id="ARBA00012417"/>
    </source>
</evidence>
<dbReference type="EC" id="2.7.7.7" evidence="3"/>
<dbReference type="GO" id="GO:0006281">
    <property type="term" value="P:DNA repair"/>
    <property type="evidence" value="ECO:0007669"/>
    <property type="project" value="UniProtKB-KW"/>
</dbReference>
<keyword evidence="9" id="KW-0227">DNA damage</keyword>
<dbReference type="Pfam" id="PF01336">
    <property type="entry name" value="tRNA_anti-codon"/>
    <property type="match status" value="1"/>
</dbReference>
<dbReference type="PANTHER" id="PTHR32294">
    <property type="entry name" value="DNA POLYMERASE III SUBUNIT ALPHA"/>
    <property type="match status" value="1"/>
</dbReference>
<evidence type="ECO:0000256" key="4">
    <source>
        <dbReference type="ARBA" id="ARBA00017273"/>
    </source>
</evidence>
<dbReference type="SUPFAM" id="SSF89550">
    <property type="entry name" value="PHP domain-like"/>
    <property type="match status" value="1"/>
</dbReference>
<evidence type="ECO:0000313" key="15">
    <source>
        <dbReference type="EMBL" id="PRP99675.1"/>
    </source>
</evidence>
<keyword evidence="8" id="KW-0235">DNA replication</keyword>
<dbReference type="InterPro" id="IPR011708">
    <property type="entry name" value="DNA_pol3_alpha_NTPase_dom"/>
</dbReference>
<keyword evidence="11" id="KW-0234">DNA repair</keyword>
<dbReference type="Pfam" id="PF02811">
    <property type="entry name" value="PHP"/>
    <property type="match status" value="1"/>
</dbReference>
<evidence type="ECO:0000256" key="1">
    <source>
        <dbReference type="ARBA" id="ARBA00004496"/>
    </source>
</evidence>
<dbReference type="InterPro" id="IPR004805">
    <property type="entry name" value="DnaE2/DnaE/PolC"/>
</dbReference>
<keyword evidence="7 15" id="KW-0548">Nucleotidyltransferase</keyword>
<evidence type="ECO:0000256" key="7">
    <source>
        <dbReference type="ARBA" id="ARBA00022695"/>
    </source>
</evidence>
<dbReference type="SMART" id="SM00481">
    <property type="entry name" value="POLIIIAc"/>
    <property type="match status" value="1"/>
</dbReference>
<dbReference type="HAMAP" id="MF_01902">
    <property type="entry name" value="DNApol_error_prone"/>
    <property type="match status" value="1"/>
</dbReference>
<feature type="compositionally biased region" description="Pro residues" evidence="13">
    <location>
        <begin position="896"/>
        <end position="907"/>
    </location>
</feature>
<dbReference type="Pfam" id="PF17657">
    <property type="entry name" value="DNA_pol3_finger"/>
    <property type="match status" value="1"/>
</dbReference>
<dbReference type="CDD" id="cd04485">
    <property type="entry name" value="DnaE_OBF"/>
    <property type="match status" value="1"/>
</dbReference>
<evidence type="ECO:0000256" key="8">
    <source>
        <dbReference type="ARBA" id="ARBA00022705"/>
    </source>
</evidence>
<dbReference type="GO" id="GO:0003887">
    <property type="term" value="F:DNA-directed DNA polymerase activity"/>
    <property type="evidence" value="ECO:0007669"/>
    <property type="project" value="UniProtKB-KW"/>
</dbReference>
<dbReference type="EMBL" id="PVNL01000120">
    <property type="protein sequence ID" value="PRP99675.1"/>
    <property type="molecule type" value="Genomic_DNA"/>
</dbReference>
<feature type="region of interest" description="Disordered" evidence="13">
    <location>
        <begin position="949"/>
        <end position="969"/>
    </location>
</feature>
<dbReference type="Pfam" id="PF07733">
    <property type="entry name" value="DNA_pol3_alpha"/>
    <property type="match status" value="1"/>
</dbReference>
<dbReference type="GO" id="GO:0005737">
    <property type="term" value="C:cytoplasm"/>
    <property type="evidence" value="ECO:0007669"/>
    <property type="project" value="UniProtKB-SubCell"/>
</dbReference>
<protein>
    <recommendedName>
        <fullName evidence="4">Error-prone DNA polymerase</fullName>
        <ecNumber evidence="3">2.7.7.7</ecNumber>
    </recommendedName>
</protein>
<dbReference type="InterPro" id="IPR023073">
    <property type="entry name" value="DnaE2"/>
</dbReference>
<dbReference type="InterPro" id="IPR003141">
    <property type="entry name" value="Pol/His_phosphatase_N"/>
</dbReference>
<dbReference type="GO" id="GO:0006260">
    <property type="term" value="P:DNA replication"/>
    <property type="evidence" value="ECO:0007669"/>
    <property type="project" value="UniProtKB-KW"/>
</dbReference>
<evidence type="ECO:0000256" key="6">
    <source>
        <dbReference type="ARBA" id="ARBA00022679"/>
    </source>
</evidence>
<evidence type="ECO:0000256" key="5">
    <source>
        <dbReference type="ARBA" id="ARBA00022490"/>
    </source>
</evidence>
<dbReference type="InterPro" id="IPR040982">
    <property type="entry name" value="DNA_pol3_finger"/>
</dbReference>
<dbReference type="InterPro" id="IPR016195">
    <property type="entry name" value="Pol/histidinol_Pase-like"/>
</dbReference>
<dbReference type="AlphaFoldDB" id="A0A2S9Y3L8"/>
<evidence type="ECO:0000256" key="9">
    <source>
        <dbReference type="ARBA" id="ARBA00022763"/>
    </source>
</evidence>
<gene>
    <name evidence="15" type="primary">dnaE2</name>
    <name evidence="15" type="ORF">ENSA7_63150</name>
</gene>
<keyword evidence="5" id="KW-0963">Cytoplasm</keyword>
<evidence type="ECO:0000256" key="2">
    <source>
        <dbReference type="ARBA" id="ARBA00007391"/>
    </source>
</evidence>
<organism evidence="15 16">
    <name type="scientific">Enhygromyxa salina</name>
    <dbReference type="NCBI Taxonomy" id="215803"/>
    <lineage>
        <taxon>Bacteria</taxon>
        <taxon>Pseudomonadati</taxon>
        <taxon>Myxococcota</taxon>
        <taxon>Polyangia</taxon>
        <taxon>Nannocystales</taxon>
        <taxon>Nannocystaceae</taxon>
        <taxon>Enhygromyxa</taxon>
    </lineage>
</organism>
<evidence type="ECO:0000256" key="12">
    <source>
        <dbReference type="ARBA" id="ARBA00049244"/>
    </source>
</evidence>
<dbReference type="PANTHER" id="PTHR32294:SF4">
    <property type="entry name" value="ERROR-PRONE DNA POLYMERASE"/>
    <property type="match status" value="1"/>
</dbReference>
<dbReference type="Pfam" id="PF14579">
    <property type="entry name" value="HHH_6"/>
    <property type="match status" value="1"/>
</dbReference>
<evidence type="ECO:0000256" key="13">
    <source>
        <dbReference type="SAM" id="MobiDB-lite"/>
    </source>
</evidence>
<proteinExistence type="inferred from homology"/>
<dbReference type="Gene3D" id="3.20.20.140">
    <property type="entry name" value="Metal-dependent hydrolases"/>
    <property type="match status" value="1"/>
</dbReference>
<comment type="subcellular location">
    <subcellularLocation>
        <location evidence="1">Cytoplasm</location>
    </subcellularLocation>
</comment>
<evidence type="ECO:0000256" key="10">
    <source>
        <dbReference type="ARBA" id="ARBA00022932"/>
    </source>
</evidence>
<comment type="catalytic activity">
    <reaction evidence="12">
        <text>DNA(n) + a 2'-deoxyribonucleoside 5'-triphosphate = DNA(n+1) + diphosphate</text>
        <dbReference type="Rhea" id="RHEA:22508"/>
        <dbReference type="Rhea" id="RHEA-COMP:17339"/>
        <dbReference type="Rhea" id="RHEA-COMP:17340"/>
        <dbReference type="ChEBI" id="CHEBI:33019"/>
        <dbReference type="ChEBI" id="CHEBI:61560"/>
        <dbReference type="ChEBI" id="CHEBI:173112"/>
        <dbReference type="EC" id="2.7.7.7"/>
    </reaction>
</comment>
<dbReference type="InterPro" id="IPR004365">
    <property type="entry name" value="NA-bd_OB_tRNA"/>
</dbReference>
<dbReference type="InterPro" id="IPR029460">
    <property type="entry name" value="DNAPol_HHH"/>
</dbReference>
<dbReference type="GO" id="GO:0008408">
    <property type="term" value="F:3'-5' exonuclease activity"/>
    <property type="evidence" value="ECO:0007669"/>
    <property type="project" value="InterPro"/>
</dbReference>
<sequence>MHDQWTEHPASPAIRNVRPYVPLTVKSNFSFLEGASHPDELVEQAVALGLPAMGLCDRNGVYGVVRAHVAAKKHGPMKLLLGSELSIGELPEQLFASTPSQSKPGRGARSKRKPTNLEARASVVVLAQTRAGWARLCRLLSIAHSRGPKGQALLSLDELAGSRATGIYDEAANTPATGAIGDGLIALIRDPEHLPVLAEAWGRDRVYALVSRHHQAEELAREDAIRRAALRCAVPLVAATDVLYHSPARRPLQDVLACVRAGTTLGEAGLTIQGNAEHALESIHAMRERFADCPGLLDRTLEIAERCEFSLDQIRYVYPGEHLPEGLSEGDHLRALTLAGAAHRYGGVIPSDVSAQLERELELIAELDYGGYFLTMKEIVEFCRREGILCQGRGSAANSAVCYCLGITAIDPVRMDLLFERFLSRERAEPPDIDLDIEHERREQVIQWVYKRWGRRHAAMVANVIRYRARSSVREVGKVLGLPQTTLDRVAKLLGHWGANIDAQLLTNVGLDPAQPIHTHLLRLSAELLDFPRHLSIHPGGFLLGSDPVDAMVPIEPASMEQRTVIQWDKYDVEDLGLFKVDLLGLGALSHIRGCLQLLREHDGIDLEMATIPADDPPTYELLSRGDTVGVFQVESRAQMAMLPRLRPQKFYDLVIEVALVRPGPIQGDMVHPYLRRRQGKERVEYPHPKLERVLAKTCGVPIFQEQVMKLAIAVADYTPGEADQLRRDMGAWRSSGRIEQHRERIVTRMVANGIDEGFADRVFQQIRGFGEYGFPESHAASFALIAYVTAWLRTHHLPACACALLNAQPMGFYSVATLVEDARRHGVEVRPVDVRVSEWDCTLEPRTIEGGGGGPRPRDRFAIRMGLRWIKGFHRADAERLLKARAARQAVAQTPPDPGQLHPPRPWTNRGELRANTSPWRDLDSFVRDAGLHQKSLGLLAEAGALEGFDRSPRPLGDTSSTRRDASWAVRGSLARAGDRLPINANASARQPAFARLDHNEAISWDYRSSLHSTRGHPLEMLRDELRHHGLPDAETLDGLPNGRKVRYVGLVICRQRPGTASGVTFCTLEDETGFVNLVIWSQVFEQHSILARTAVILGVTGRVQRAEGVTHLIADELWEPKLDAQPEGIRSRDFH</sequence>
<dbReference type="NCBIfam" id="NF004225">
    <property type="entry name" value="PRK05672.1"/>
    <property type="match status" value="1"/>
</dbReference>
<dbReference type="GO" id="GO:0003676">
    <property type="term" value="F:nucleic acid binding"/>
    <property type="evidence" value="ECO:0007669"/>
    <property type="project" value="InterPro"/>
</dbReference>
<reference evidence="15 16" key="1">
    <citation type="submission" date="2018-03" db="EMBL/GenBank/DDBJ databases">
        <title>Draft Genome Sequences of the Obligatory Marine Myxobacteria Enhygromyxa salina SWB007.</title>
        <authorList>
            <person name="Poehlein A."/>
            <person name="Moghaddam J.A."/>
            <person name="Harms H."/>
            <person name="Alanjari M."/>
            <person name="Koenig G.M."/>
            <person name="Daniel R."/>
            <person name="Schaeberle T.F."/>
        </authorList>
    </citation>
    <scope>NUCLEOTIDE SEQUENCE [LARGE SCALE GENOMIC DNA]</scope>
    <source>
        <strain evidence="15 16">SWB007</strain>
    </source>
</reference>
<feature type="region of interest" description="Disordered" evidence="13">
    <location>
        <begin position="887"/>
        <end position="915"/>
    </location>
</feature>
<name>A0A2S9Y3L8_9BACT</name>
<dbReference type="Proteomes" id="UP000238823">
    <property type="component" value="Unassembled WGS sequence"/>
</dbReference>
<comment type="similarity">
    <text evidence="2">Belongs to the DNA polymerase type-C family. DnaE2 subfamily.</text>
</comment>
<evidence type="ECO:0000313" key="16">
    <source>
        <dbReference type="Proteomes" id="UP000238823"/>
    </source>
</evidence>
<feature type="domain" description="Polymerase/histidinol phosphatase N-terminal" evidence="14">
    <location>
        <begin position="21"/>
        <end position="89"/>
    </location>
</feature>
<comment type="caution">
    <text evidence="15">The sequence shown here is derived from an EMBL/GenBank/DDBJ whole genome shotgun (WGS) entry which is preliminary data.</text>
</comment>
<evidence type="ECO:0000259" key="14">
    <source>
        <dbReference type="SMART" id="SM00481"/>
    </source>
</evidence>
<evidence type="ECO:0000256" key="11">
    <source>
        <dbReference type="ARBA" id="ARBA00023204"/>
    </source>
</evidence>
<accession>A0A2S9Y3L8</accession>
<keyword evidence="6 15" id="KW-0808">Transferase</keyword>
<keyword evidence="10" id="KW-0239">DNA-directed DNA polymerase</keyword>
<dbReference type="InterPro" id="IPR004013">
    <property type="entry name" value="PHP_dom"/>
</dbReference>